<dbReference type="InterPro" id="IPR021309">
    <property type="entry name" value="YgaP-like_TM"/>
</dbReference>
<organism evidence="2 3">
    <name type="scientific">Sphingobacterium cellulitidis</name>
    <dbReference type="NCBI Taxonomy" id="1768011"/>
    <lineage>
        <taxon>Bacteria</taxon>
        <taxon>Pseudomonadati</taxon>
        <taxon>Bacteroidota</taxon>
        <taxon>Sphingobacteriia</taxon>
        <taxon>Sphingobacteriales</taxon>
        <taxon>Sphingobacteriaceae</taxon>
        <taxon>Sphingobacterium</taxon>
    </lineage>
</organism>
<dbReference type="Pfam" id="PF11127">
    <property type="entry name" value="YgaP-like_TM"/>
    <property type="match status" value="1"/>
</dbReference>
<keyword evidence="3" id="KW-1185">Reference proteome</keyword>
<dbReference type="Proteomes" id="UP000614460">
    <property type="component" value="Unassembled WGS sequence"/>
</dbReference>
<protein>
    <recommendedName>
        <fullName evidence="1">Inner membrane protein YgaP-like transmembrane domain-containing protein</fullName>
    </recommendedName>
</protein>
<name>A0A8H9G066_9SPHI</name>
<gene>
    <name evidence="2" type="ORF">GCM10011516_18870</name>
</gene>
<comment type="caution">
    <text evidence="2">The sequence shown here is derived from an EMBL/GenBank/DDBJ whole genome shotgun (WGS) entry which is preliminary data.</text>
</comment>
<sequence>MSGILNFAIDKVKTKLEESCEYGNVGTSERILSVIAGGFIVGMGARKLLKNPITAFSGITLGGALILRGVTGSCPIKEAIEEKKPEATVIEHRYFVK</sequence>
<feature type="domain" description="Inner membrane protein YgaP-like transmembrane" evidence="1">
    <location>
        <begin position="24"/>
        <end position="80"/>
    </location>
</feature>
<evidence type="ECO:0000313" key="2">
    <source>
        <dbReference type="EMBL" id="GGE21437.1"/>
    </source>
</evidence>
<proteinExistence type="predicted"/>
<evidence type="ECO:0000259" key="1">
    <source>
        <dbReference type="Pfam" id="PF11127"/>
    </source>
</evidence>
<accession>A0A8H9G066</accession>
<reference evidence="2" key="1">
    <citation type="journal article" date="2014" name="Int. J. Syst. Evol. Microbiol.">
        <title>Complete genome sequence of Corynebacterium casei LMG S-19264T (=DSM 44701T), isolated from a smear-ripened cheese.</title>
        <authorList>
            <consortium name="US DOE Joint Genome Institute (JGI-PGF)"/>
            <person name="Walter F."/>
            <person name="Albersmeier A."/>
            <person name="Kalinowski J."/>
            <person name="Ruckert C."/>
        </authorList>
    </citation>
    <scope>NUCLEOTIDE SEQUENCE</scope>
    <source>
        <strain evidence="2">CGMCC 1.15966</strain>
    </source>
</reference>
<dbReference type="EMBL" id="BMKM01000003">
    <property type="protein sequence ID" value="GGE21437.1"/>
    <property type="molecule type" value="Genomic_DNA"/>
</dbReference>
<evidence type="ECO:0000313" key="3">
    <source>
        <dbReference type="Proteomes" id="UP000614460"/>
    </source>
</evidence>
<dbReference type="RefSeq" id="WP_094256439.1">
    <property type="nucleotide sequence ID" value="NZ_BMKM01000003.1"/>
</dbReference>
<dbReference type="AlphaFoldDB" id="A0A8H9G066"/>
<reference evidence="2" key="2">
    <citation type="submission" date="2020-09" db="EMBL/GenBank/DDBJ databases">
        <authorList>
            <person name="Sun Q."/>
            <person name="Zhou Y."/>
        </authorList>
    </citation>
    <scope>NUCLEOTIDE SEQUENCE</scope>
    <source>
        <strain evidence="2">CGMCC 1.15966</strain>
    </source>
</reference>